<dbReference type="InterPro" id="IPR017501">
    <property type="entry name" value="Phage_infect_YhgE_C"/>
</dbReference>
<feature type="transmembrane region" description="Helical" evidence="7">
    <location>
        <begin position="764"/>
        <end position="785"/>
    </location>
</feature>
<dbReference type="InterPro" id="IPR051328">
    <property type="entry name" value="T7SS_ABC-Transporter"/>
</dbReference>
<dbReference type="RefSeq" id="WP_194556873.1">
    <property type="nucleotide sequence ID" value="NZ_JADKMY010000002.1"/>
</dbReference>
<evidence type="ECO:0000256" key="5">
    <source>
        <dbReference type="SAM" id="Coils"/>
    </source>
</evidence>
<evidence type="ECO:0000256" key="1">
    <source>
        <dbReference type="ARBA" id="ARBA00004141"/>
    </source>
</evidence>
<evidence type="ECO:0000256" key="3">
    <source>
        <dbReference type="ARBA" id="ARBA00022989"/>
    </source>
</evidence>
<evidence type="ECO:0000313" key="9">
    <source>
        <dbReference type="EMBL" id="MBF4554002.1"/>
    </source>
</evidence>
<dbReference type="NCBIfam" id="TIGR03061">
    <property type="entry name" value="pip_yhgE_Nterm"/>
    <property type="match status" value="1"/>
</dbReference>
<dbReference type="InterPro" id="IPR017500">
    <property type="entry name" value="Phage_infect_YhgE_N"/>
</dbReference>
<gene>
    <name evidence="9" type="ORF">IRY30_07935</name>
</gene>
<dbReference type="Proteomes" id="UP000635902">
    <property type="component" value="Unassembled WGS sequence"/>
</dbReference>
<keyword evidence="5" id="KW-0175">Coiled coil</keyword>
<dbReference type="Pfam" id="PF12698">
    <property type="entry name" value="ABC2_membrane_3"/>
    <property type="match status" value="2"/>
</dbReference>
<dbReference type="InterPro" id="IPR013525">
    <property type="entry name" value="ABC2_TM"/>
</dbReference>
<evidence type="ECO:0000313" key="10">
    <source>
        <dbReference type="Proteomes" id="UP000635902"/>
    </source>
</evidence>
<accession>A0ABR9ZKT2</accession>
<organism evidence="9 10">
    <name type="scientific">Corynebacterium suicordis DSM 45110</name>
    <dbReference type="NCBI Taxonomy" id="1121369"/>
    <lineage>
        <taxon>Bacteria</taxon>
        <taxon>Bacillati</taxon>
        <taxon>Actinomycetota</taxon>
        <taxon>Actinomycetes</taxon>
        <taxon>Mycobacteriales</taxon>
        <taxon>Corynebacteriaceae</taxon>
        <taxon>Corynebacterium</taxon>
    </lineage>
</organism>
<evidence type="ECO:0000256" key="4">
    <source>
        <dbReference type="ARBA" id="ARBA00023136"/>
    </source>
</evidence>
<keyword evidence="2 7" id="KW-0812">Transmembrane</keyword>
<feature type="transmembrane region" description="Helical" evidence="7">
    <location>
        <begin position="650"/>
        <end position="674"/>
    </location>
</feature>
<keyword evidence="3 7" id="KW-1133">Transmembrane helix</keyword>
<feature type="transmembrane region" description="Helical" evidence="7">
    <location>
        <begin position="680"/>
        <end position="701"/>
    </location>
</feature>
<feature type="region of interest" description="Disordered" evidence="6">
    <location>
        <begin position="602"/>
        <end position="636"/>
    </location>
</feature>
<dbReference type="Gene3D" id="3.40.1710.10">
    <property type="entry name" value="abc type-2 transporter like domain"/>
    <property type="match status" value="1"/>
</dbReference>
<feature type="domain" description="ABC-2 type transporter transmembrane" evidence="8">
    <location>
        <begin position="641"/>
        <end position="783"/>
    </location>
</feature>
<keyword evidence="10" id="KW-1185">Reference proteome</keyword>
<feature type="transmembrane region" description="Helical" evidence="7">
    <location>
        <begin position="528"/>
        <end position="547"/>
    </location>
</feature>
<evidence type="ECO:0000256" key="6">
    <source>
        <dbReference type="SAM" id="MobiDB-lite"/>
    </source>
</evidence>
<feature type="domain" description="ABC-2 type transporter transmembrane" evidence="8">
    <location>
        <begin position="28"/>
        <end position="179"/>
    </location>
</feature>
<feature type="compositionally biased region" description="Acidic residues" evidence="6">
    <location>
        <begin position="607"/>
        <end position="636"/>
    </location>
</feature>
<feature type="transmembrane region" description="Helical" evidence="7">
    <location>
        <begin position="713"/>
        <end position="732"/>
    </location>
</feature>
<feature type="region of interest" description="Disordered" evidence="6">
    <location>
        <begin position="360"/>
        <end position="388"/>
    </location>
</feature>
<evidence type="ECO:0000256" key="2">
    <source>
        <dbReference type="ARBA" id="ARBA00022692"/>
    </source>
</evidence>
<dbReference type="NCBIfam" id="TIGR03062">
    <property type="entry name" value="pip_yhgE_Cterm"/>
    <property type="match status" value="1"/>
</dbReference>
<protein>
    <submittedName>
        <fullName evidence="9">YhgE/Pip domain-containing protein</fullName>
    </submittedName>
</protein>
<name>A0ABR9ZKT2_9CORY</name>
<dbReference type="PANTHER" id="PTHR43077:SF10">
    <property type="entry name" value="TRANSPORT PERMEASE PROTEIN"/>
    <property type="match status" value="1"/>
</dbReference>
<comment type="subcellular location">
    <subcellularLocation>
        <location evidence="1">Membrane</location>
        <topology evidence="1">Multi-pass membrane protein</topology>
    </subcellularLocation>
</comment>
<dbReference type="PANTHER" id="PTHR43077">
    <property type="entry name" value="TRANSPORT PERMEASE YVFS-RELATED"/>
    <property type="match status" value="1"/>
</dbReference>
<sequence length="807" mass="86826">MMSARKVFTRDIWAIRRSVMTALVVCGLVVIPMFFSVFNVLASWDPFSRTNELKIAVASTDEGYKSDLAAMDINIGDQVLAQLSRNHQIDWIITSEDEAIEGTKSGEYYASIVLPENFSKSLLSFYVTGTKPTELELYTNQKKNALSTVITSQGADGVINQINANFTQTVSSVGIGVVSSLDDYLNESDTQASVARIQSRVDNVSLRLHSGAQTVRSFADLLDTTRPLVNSAGDIARAAGAQFDDPNSSIGGATGDASGLETTLGGASGSVDASLNATAASFEVVGQRLDALFANADSSGASVADTFDSIAQRVQTQTDGLQQLRDTLDQSVGQQLPAPAKAELDRSLTGLDAAITRSTDLQNRLRQTSADIRDGGTSSQSSRQGVRDAIDRARNAVVNARSAYNNNLRPQLEQLGGSLNELGNNIATVRQDLDSVKTQLGDSPGSLDQTLSKAQTSARNLADKLEEQSKRFADLENELANAGKTGDFARLSKVVGSDPEALASQLATPVSVSREAIYPVASFGAGMLPLYTTLALWIGALLTAVLVRPEVTYSKRQMMDEDSEFGEDAEHEDSELESNPWDEEDNANLSHIATDGTNEHVSKNFADEDDADSTFDADDDGSDDDDSDFEEYSDADEPAFSPAQSYFGRYGIFALIGVMQAILTVVGLLAFAHAGPQHPFLLLLTCVVTALVFMLIVYTLVLSFGSAGKAISVFLLVNQISSAGGAYPLQVLPEWFQRISGWLPATHAINAMRSAMAGIYQGDLWIELGLLLLFTIPALILGLVLRRFLNSYNRRINEGMARTKIMV</sequence>
<evidence type="ECO:0000259" key="8">
    <source>
        <dbReference type="Pfam" id="PF12698"/>
    </source>
</evidence>
<reference evidence="9 10" key="1">
    <citation type="submission" date="2020-10" db="EMBL/GenBank/DDBJ databases">
        <title>Novel species in genus Corynebacterium.</title>
        <authorList>
            <person name="Zhang G."/>
        </authorList>
    </citation>
    <scope>NUCLEOTIDE SEQUENCE [LARGE SCALE GENOMIC DNA]</scope>
    <source>
        <strain evidence="9 10">DSM 45110</strain>
    </source>
</reference>
<comment type="caution">
    <text evidence="9">The sequence shown here is derived from an EMBL/GenBank/DDBJ whole genome shotgun (WGS) entry which is preliminary data.</text>
</comment>
<feature type="coiled-coil region" evidence="5">
    <location>
        <begin position="419"/>
        <end position="485"/>
    </location>
</feature>
<keyword evidence="4 7" id="KW-0472">Membrane</keyword>
<dbReference type="EMBL" id="JADKMY010000002">
    <property type="protein sequence ID" value="MBF4554002.1"/>
    <property type="molecule type" value="Genomic_DNA"/>
</dbReference>
<proteinExistence type="predicted"/>
<evidence type="ECO:0000256" key="7">
    <source>
        <dbReference type="SAM" id="Phobius"/>
    </source>
</evidence>
<feature type="transmembrane region" description="Helical" evidence="7">
    <location>
        <begin position="21"/>
        <end position="44"/>
    </location>
</feature>
<feature type="compositionally biased region" description="Polar residues" evidence="6">
    <location>
        <begin position="360"/>
        <end position="384"/>
    </location>
</feature>
<feature type="region of interest" description="Disordered" evidence="6">
    <location>
        <begin position="561"/>
        <end position="583"/>
    </location>
</feature>